<sequence>MTFIKDGWRKEEGTGDYTRRSSVRDERQATVKEAVVVMADKNLVPSPMRNLNRVAGDLESCKLRSAATVAIIPTFKGKCSWDSHALTSKYYRTLSKYPFPLEQIALCMSRVLSRENHEGKLDPKACAKAMGVVAEFANFFKGYSMDSLIQELARAGFTKIQGLEVMRGDVDGKIVPPEVYELVAEGLLLTDASYSNRRSSSSSAPLPTASAWETKCRSLLASPTVKAALESLSLPVSLITKDLSGIIAAAFYAEKEAEAAGRKNVFLQTMMGEEEEKEETEDEDTVRLRRWGRFDSRQSNETERRRNGGGGGDRAGGGRGGRAEEAKKVSDKIWIRPNPIPVSPFIPPTVDPEIDGDAIAYLGVGGFDNRHLLDAVKAVLPADQAACLRTVPLHVTLWHRADSGMLNTSGLRDGLLRLGGWVQKCTLPNQPQVVGVSNDKSNPNANGSGNGAGAGEVVAQKIRLRVREILHSPGKVSAAIVESLEAIGNVGQKVELNLVKKKTGDVQDNNVANASASASTPSTSTSASTPTPSDSSSPSHWLKFNKFPHITVIVRKGYEPADSKDLLSKFQRNDPSVQKIALKQCVELYGRVLVNVQRRRGEQSTTF</sequence>
<feature type="compositionally biased region" description="Basic and acidic residues" evidence="1">
    <location>
        <begin position="321"/>
        <end position="330"/>
    </location>
</feature>
<feature type="region of interest" description="Disordered" evidence="1">
    <location>
        <begin position="433"/>
        <end position="453"/>
    </location>
</feature>
<name>A0A7S0V1F6_9CHLO</name>
<dbReference type="AlphaFoldDB" id="A0A7S0V1F6"/>
<feature type="compositionally biased region" description="Gly residues" evidence="1">
    <location>
        <begin position="308"/>
        <end position="320"/>
    </location>
</feature>
<evidence type="ECO:0000256" key="1">
    <source>
        <dbReference type="SAM" id="MobiDB-lite"/>
    </source>
</evidence>
<dbReference type="InterPro" id="IPR038837">
    <property type="entry name" value="tRNA_ligase_1"/>
</dbReference>
<protein>
    <recommendedName>
        <fullName evidence="3">tRNA ligase phosphodiesterase domain-containing protein</fullName>
    </recommendedName>
</protein>
<feature type="region of interest" description="Disordered" evidence="1">
    <location>
        <begin position="509"/>
        <end position="540"/>
    </location>
</feature>
<accession>A0A7S0V1F6</accession>
<dbReference type="EMBL" id="HBFM01017127">
    <property type="protein sequence ID" value="CAD8774567.1"/>
    <property type="molecule type" value="Transcribed_RNA"/>
</dbReference>
<proteinExistence type="predicted"/>
<evidence type="ECO:0000313" key="2">
    <source>
        <dbReference type="EMBL" id="CAD8774567.1"/>
    </source>
</evidence>
<evidence type="ECO:0008006" key="3">
    <source>
        <dbReference type="Google" id="ProtNLM"/>
    </source>
</evidence>
<dbReference type="GO" id="GO:0003972">
    <property type="term" value="F:RNA ligase (ATP) activity"/>
    <property type="evidence" value="ECO:0007669"/>
    <property type="project" value="InterPro"/>
</dbReference>
<dbReference type="GO" id="GO:0006388">
    <property type="term" value="P:tRNA splicing, via endonucleolytic cleavage and ligation"/>
    <property type="evidence" value="ECO:0007669"/>
    <property type="project" value="InterPro"/>
</dbReference>
<organism evidence="2">
    <name type="scientific">Polytomella parva</name>
    <dbReference type="NCBI Taxonomy" id="51329"/>
    <lineage>
        <taxon>Eukaryota</taxon>
        <taxon>Viridiplantae</taxon>
        <taxon>Chlorophyta</taxon>
        <taxon>core chlorophytes</taxon>
        <taxon>Chlorophyceae</taxon>
        <taxon>CS clade</taxon>
        <taxon>Chlamydomonadales</taxon>
        <taxon>Chlamydomonadaceae</taxon>
        <taxon>Polytomella</taxon>
    </lineage>
</organism>
<dbReference type="PANTHER" id="PTHR35460">
    <property type="entry name" value="TRNA LIGASE 1"/>
    <property type="match status" value="1"/>
</dbReference>
<reference evidence="2" key="1">
    <citation type="submission" date="2021-01" db="EMBL/GenBank/DDBJ databases">
        <authorList>
            <person name="Corre E."/>
            <person name="Pelletier E."/>
            <person name="Niang G."/>
            <person name="Scheremetjew M."/>
            <person name="Finn R."/>
            <person name="Kale V."/>
            <person name="Holt S."/>
            <person name="Cochrane G."/>
            <person name="Meng A."/>
            <person name="Brown T."/>
            <person name="Cohen L."/>
        </authorList>
    </citation>
    <scope>NUCLEOTIDE SEQUENCE</scope>
    <source>
        <strain evidence="2">SAG 63-3</strain>
    </source>
</reference>
<feature type="compositionally biased region" description="Basic and acidic residues" evidence="1">
    <location>
        <begin position="292"/>
        <end position="306"/>
    </location>
</feature>
<feature type="compositionally biased region" description="Acidic residues" evidence="1">
    <location>
        <begin position="273"/>
        <end position="284"/>
    </location>
</feature>
<gene>
    <name evidence="2" type="ORF">PPAR00522_LOCUS10974</name>
</gene>
<feature type="region of interest" description="Disordered" evidence="1">
    <location>
        <begin position="273"/>
        <end position="330"/>
    </location>
</feature>
<feature type="compositionally biased region" description="Low complexity" evidence="1">
    <location>
        <begin position="514"/>
        <end position="539"/>
    </location>
</feature>
<dbReference type="PANTHER" id="PTHR35460:SF1">
    <property type="entry name" value="TRNA LIGASE 1"/>
    <property type="match status" value="1"/>
</dbReference>